<feature type="domain" description="DUF7661" evidence="1">
    <location>
        <begin position="4"/>
        <end position="71"/>
    </location>
</feature>
<dbReference type="Proteomes" id="UP000617041">
    <property type="component" value="Unassembled WGS sequence"/>
</dbReference>
<keyword evidence="3" id="KW-1185">Reference proteome</keyword>
<protein>
    <recommendedName>
        <fullName evidence="1">DUF7661 domain-containing protein</fullName>
    </recommendedName>
</protein>
<organism evidence="2 3">
    <name type="scientific">Ramlibacter algicola</name>
    <dbReference type="NCBI Taxonomy" id="2795217"/>
    <lineage>
        <taxon>Bacteria</taxon>
        <taxon>Pseudomonadati</taxon>
        <taxon>Pseudomonadota</taxon>
        <taxon>Betaproteobacteria</taxon>
        <taxon>Burkholderiales</taxon>
        <taxon>Comamonadaceae</taxon>
        <taxon>Ramlibacter</taxon>
    </lineage>
</organism>
<evidence type="ECO:0000313" key="2">
    <source>
        <dbReference type="EMBL" id="MBK0392334.1"/>
    </source>
</evidence>
<dbReference type="RefSeq" id="WP_200787274.1">
    <property type="nucleotide sequence ID" value="NZ_JAEDAO010000001.1"/>
</dbReference>
<dbReference type="EMBL" id="JAEDAO010000001">
    <property type="protein sequence ID" value="MBK0392334.1"/>
    <property type="molecule type" value="Genomic_DNA"/>
</dbReference>
<reference evidence="2" key="1">
    <citation type="submission" date="2020-12" db="EMBL/GenBank/DDBJ databases">
        <title>Ramlibacter sp. nov., isolated from a freshwater alga, Cryptomonas.</title>
        <authorList>
            <person name="Kim H.M."/>
            <person name="Jeon C.O."/>
        </authorList>
    </citation>
    <scope>NUCLEOTIDE SEQUENCE</scope>
    <source>
        <strain evidence="2">CrO1</strain>
    </source>
</reference>
<evidence type="ECO:0000313" key="3">
    <source>
        <dbReference type="Proteomes" id="UP000617041"/>
    </source>
</evidence>
<dbReference type="AlphaFoldDB" id="A0A934UQ79"/>
<sequence>MEASRFNVFGHIYELRREGGAWRALAVGNDGKLGPAGFEVPSFVEDGELEEFLFDLFHESATPTNGDVRRIVR</sequence>
<gene>
    <name evidence="2" type="ORF">I8E28_07010</name>
</gene>
<proteinExistence type="predicted"/>
<dbReference type="InterPro" id="IPR056078">
    <property type="entry name" value="DUF7661"/>
</dbReference>
<comment type="caution">
    <text evidence="2">The sequence shown here is derived from an EMBL/GenBank/DDBJ whole genome shotgun (WGS) entry which is preliminary data.</text>
</comment>
<evidence type="ECO:0000259" key="1">
    <source>
        <dbReference type="Pfam" id="PF24697"/>
    </source>
</evidence>
<name>A0A934UQ79_9BURK</name>
<dbReference type="Pfam" id="PF24697">
    <property type="entry name" value="DUF7661"/>
    <property type="match status" value="1"/>
</dbReference>
<accession>A0A934UQ79</accession>